<feature type="transmembrane region" description="Helical" evidence="1">
    <location>
        <begin position="121"/>
        <end position="146"/>
    </location>
</feature>
<sequence length="150" mass="17352">MRLILKEILITLLYLTPIGYLLSLFKLYSGERTPGVYVYLPRDEPIKVFVKENPLTADRIHWLFNGGSLIAQALIIIHKNLGGDWGHTYAWIALIFGVVNTVSAIFPAFNWNGKLFNVINISVIWILVILFLILTVVYFDIFRFLLYNYK</sequence>
<evidence type="ECO:0000256" key="1">
    <source>
        <dbReference type="SAM" id="Phobius"/>
    </source>
</evidence>
<organism evidence="2 3">
    <name type="scientific">Candidatus Portnoybacteria bacterium RIFCSPLOWO2_02_FULL_39_11</name>
    <dbReference type="NCBI Taxonomy" id="1802001"/>
    <lineage>
        <taxon>Bacteria</taxon>
        <taxon>Candidatus Portnoyibacteriota</taxon>
    </lineage>
</organism>
<feature type="transmembrane region" description="Helical" evidence="1">
    <location>
        <begin position="89"/>
        <end position="109"/>
    </location>
</feature>
<comment type="caution">
    <text evidence="2">The sequence shown here is derived from an EMBL/GenBank/DDBJ whole genome shotgun (WGS) entry which is preliminary data.</text>
</comment>
<dbReference type="EMBL" id="MHNF01000060">
    <property type="protein sequence ID" value="OGZ39413.1"/>
    <property type="molecule type" value="Genomic_DNA"/>
</dbReference>
<protein>
    <submittedName>
        <fullName evidence="2">Uncharacterized protein</fullName>
    </submittedName>
</protein>
<reference evidence="2 3" key="1">
    <citation type="journal article" date="2016" name="Nat. Commun.">
        <title>Thousands of microbial genomes shed light on interconnected biogeochemical processes in an aquifer system.</title>
        <authorList>
            <person name="Anantharaman K."/>
            <person name="Brown C.T."/>
            <person name="Hug L.A."/>
            <person name="Sharon I."/>
            <person name="Castelle C.J."/>
            <person name="Probst A.J."/>
            <person name="Thomas B.C."/>
            <person name="Singh A."/>
            <person name="Wilkins M.J."/>
            <person name="Karaoz U."/>
            <person name="Brodie E.L."/>
            <person name="Williams K.H."/>
            <person name="Hubbard S.S."/>
            <person name="Banfield J.F."/>
        </authorList>
    </citation>
    <scope>NUCLEOTIDE SEQUENCE [LARGE SCALE GENOMIC DNA]</scope>
</reference>
<proteinExistence type="predicted"/>
<dbReference type="AlphaFoldDB" id="A0A1G2FN05"/>
<evidence type="ECO:0000313" key="3">
    <source>
        <dbReference type="Proteomes" id="UP000177126"/>
    </source>
</evidence>
<name>A0A1G2FN05_9BACT</name>
<keyword evidence="1" id="KW-1133">Transmembrane helix</keyword>
<gene>
    <name evidence="2" type="ORF">A3B04_03625</name>
</gene>
<accession>A0A1G2FN05</accession>
<keyword evidence="1" id="KW-0472">Membrane</keyword>
<keyword evidence="1" id="KW-0812">Transmembrane</keyword>
<dbReference type="Proteomes" id="UP000177126">
    <property type="component" value="Unassembled WGS sequence"/>
</dbReference>
<evidence type="ECO:0000313" key="2">
    <source>
        <dbReference type="EMBL" id="OGZ39413.1"/>
    </source>
</evidence>
<feature type="transmembrane region" description="Helical" evidence="1">
    <location>
        <begin position="12"/>
        <end position="29"/>
    </location>
</feature>